<reference evidence="2" key="1">
    <citation type="journal article" date="2019" name="Int. J. Syst. Evol. Microbiol.">
        <title>The Global Catalogue of Microorganisms (GCM) 10K type strain sequencing project: providing services to taxonomists for standard genome sequencing and annotation.</title>
        <authorList>
            <consortium name="The Broad Institute Genomics Platform"/>
            <consortium name="The Broad Institute Genome Sequencing Center for Infectious Disease"/>
            <person name="Wu L."/>
            <person name="Ma J."/>
        </authorList>
    </citation>
    <scope>NUCLEOTIDE SEQUENCE [LARGE SCALE GENOMIC DNA]</scope>
    <source>
        <strain evidence="2">CECT 8570</strain>
    </source>
</reference>
<evidence type="ECO:0000313" key="1">
    <source>
        <dbReference type="EMBL" id="MFC4362766.1"/>
    </source>
</evidence>
<dbReference type="Proteomes" id="UP001595840">
    <property type="component" value="Unassembled WGS sequence"/>
</dbReference>
<organism evidence="1 2">
    <name type="scientific">Simiduia curdlanivorans</name>
    <dbReference type="NCBI Taxonomy" id="1492769"/>
    <lineage>
        <taxon>Bacteria</taxon>
        <taxon>Pseudomonadati</taxon>
        <taxon>Pseudomonadota</taxon>
        <taxon>Gammaproteobacteria</taxon>
        <taxon>Cellvibrionales</taxon>
        <taxon>Cellvibrionaceae</taxon>
        <taxon>Simiduia</taxon>
    </lineage>
</organism>
<name>A0ABV8V4B9_9GAMM</name>
<gene>
    <name evidence="1" type="ORF">ACFOX3_10650</name>
</gene>
<protein>
    <submittedName>
        <fullName evidence="1">Uncharacterized protein</fullName>
    </submittedName>
</protein>
<comment type="caution">
    <text evidence="1">The sequence shown here is derived from an EMBL/GenBank/DDBJ whole genome shotgun (WGS) entry which is preliminary data.</text>
</comment>
<accession>A0ABV8V4B9</accession>
<keyword evidence="2" id="KW-1185">Reference proteome</keyword>
<dbReference type="RefSeq" id="WP_290264241.1">
    <property type="nucleotide sequence ID" value="NZ_JAUFQG010000006.1"/>
</dbReference>
<proteinExistence type="predicted"/>
<sequence length="254" mass="27786">MRLCGGVAEKANSLYRKAPVRVAKNLTQSQAEATAKKFLAAGWHVDLFAGKKRVFSSNAGTNNSARTAKLAAGANGLGKLVTSVGESVNGNQTVSLKRIYSENRAVSLCVPLTWELKSHLNADALMQLGRDQDETYLIVIAQAKHSFGAVVRLQSYASAIVNAALGWVAHSKLVMPAVYNEVGRYFRAEIAGKVGVTNVQYQICTFECKKQFYTVYVWTNAERYKAVRPLINAICGSFKLSEQPSQVMTKRCVE</sequence>
<evidence type="ECO:0000313" key="2">
    <source>
        <dbReference type="Proteomes" id="UP001595840"/>
    </source>
</evidence>
<dbReference type="EMBL" id="JBHSCX010000009">
    <property type="protein sequence ID" value="MFC4362766.1"/>
    <property type="molecule type" value="Genomic_DNA"/>
</dbReference>